<gene>
    <name evidence="2" type="ORF">TCAL_13074</name>
</gene>
<name>A0A553PPR7_TIGCA</name>
<sequence>MEDDVDGARKQVQASTCSVPGSNGAPSLTRLVTALKPDTSEIDASCAVFRNWWTRFNDYY</sequence>
<reference evidence="2 3" key="1">
    <citation type="journal article" date="2018" name="Nat. Ecol. Evol.">
        <title>Genomic signatures of mitonuclear coevolution across populations of Tigriopus californicus.</title>
        <authorList>
            <person name="Barreto F.S."/>
            <person name="Watson E.T."/>
            <person name="Lima T.G."/>
            <person name="Willett C.S."/>
            <person name="Edmands S."/>
            <person name="Li W."/>
            <person name="Burton R.S."/>
        </authorList>
    </citation>
    <scope>NUCLEOTIDE SEQUENCE [LARGE SCALE GENOMIC DNA]</scope>
    <source>
        <strain evidence="2 3">San Diego</strain>
    </source>
</reference>
<evidence type="ECO:0000313" key="2">
    <source>
        <dbReference type="EMBL" id="TRY79670.1"/>
    </source>
</evidence>
<proteinExistence type="predicted"/>
<keyword evidence="3" id="KW-1185">Reference proteome</keyword>
<accession>A0A553PPR7</accession>
<dbReference type="Proteomes" id="UP000318571">
    <property type="component" value="Chromosome 6"/>
</dbReference>
<evidence type="ECO:0000256" key="1">
    <source>
        <dbReference type="SAM" id="MobiDB-lite"/>
    </source>
</evidence>
<dbReference type="AlphaFoldDB" id="A0A553PPR7"/>
<protein>
    <submittedName>
        <fullName evidence="2">Uncharacterized protein</fullName>
    </submittedName>
</protein>
<organism evidence="2 3">
    <name type="scientific">Tigriopus californicus</name>
    <name type="common">Marine copepod</name>
    <dbReference type="NCBI Taxonomy" id="6832"/>
    <lineage>
        <taxon>Eukaryota</taxon>
        <taxon>Metazoa</taxon>
        <taxon>Ecdysozoa</taxon>
        <taxon>Arthropoda</taxon>
        <taxon>Crustacea</taxon>
        <taxon>Multicrustacea</taxon>
        <taxon>Hexanauplia</taxon>
        <taxon>Copepoda</taxon>
        <taxon>Harpacticoida</taxon>
        <taxon>Harpacticidae</taxon>
        <taxon>Tigriopus</taxon>
    </lineage>
</organism>
<evidence type="ECO:0000313" key="3">
    <source>
        <dbReference type="Proteomes" id="UP000318571"/>
    </source>
</evidence>
<feature type="region of interest" description="Disordered" evidence="1">
    <location>
        <begin position="1"/>
        <end position="21"/>
    </location>
</feature>
<dbReference type="EMBL" id="VCGU01000002">
    <property type="protein sequence ID" value="TRY79670.1"/>
    <property type="molecule type" value="Genomic_DNA"/>
</dbReference>
<comment type="caution">
    <text evidence="2">The sequence shown here is derived from an EMBL/GenBank/DDBJ whole genome shotgun (WGS) entry which is preliminary data.</text>
</comment>
<feature type="compositionally biased region" description="Polar residues" evidence="1">
    <location>
        <begin position="12"/>
        <end position="21"/>
    </location>
</feature>